<dbReference type="Proteomes" id="UP000250369">
    <property type="component" value="Unassembled WGS sequence"/>
</dbReference>
<name>A0A329MH03_9BACL</name>
<organism evidence="1 2">
    <name type="scientific">Paenibacillus contaminans</name>
    <dbReference type="NCBI Taxonomy" id="450362"/>
    <lineage>
        <taxon>Bacteria</taxon>
        <taxon>Bacillati</taxon>
        <taxon>Bacillota</taxon>
        <taxon>Bacilli</taxon>
        <taxon>Bacillales</taxon>
        <taxon>Paenibacillaceae</taxon>
        <taxon>Paenibacillus</taxon>
    </lineage>
</organism>
<reference evidence="1 2" key="1">
    <citation type="journal article" date="2009" name="Int. J. Syst. Evol. Microbiol.">
        <title>Paenibacillus contaminans sp. nov., isolated from a contaminated laboratory plate.</title>
        <authorList>
            <person name="Chou J.H."/>
            <person name="Lee J.H."/>
            <person name="Lin M.C."/>
            <person name="Chang P.S."/>
            <person name="Arun A.B."/>
            <person name="Young C.C."/>
            <person name="Chen W.M."/>
        </authorList>
    </citation>
    <scope>NUCLEOTIDE SEQUENCE [LARGE SCALE GENOMIC DNA]</scope>
    <source>
        <strain evidence="1 2">CKOBP-6</strain>
    </source>
</reference>
<evidence type="ECO:0000313" key="1">
    <source>
        <dbReference type="EMBL" id="RAV19070.1"/>
    </source>
</evidence>
<gene>
    <name evidence="1" type="ORF">DQG23_23330</name>
</gene>
<accession>A0A329MH03</accession>
<proteinExistence type="predicted"/>
<keyword evidence="2" id="KW-1185">Reference proteome</keyword>
<dbReference type="AlphaFoldDB" id="A0A329MH03"/>
<sequence length="94" mass="10095">MIALIADVTPHSENCCGVRNAYRFAAAFSYPYFITNKEGKNTGEDGDGKSLLAAVNLRLISVNASGKIIHNLGREPAAGISKVEQSGAEKRRDE</sequence>
<dbReference type="EMBL" id="QMFB01000014">
    <property type="protein sequence ID" value="RAV19070.1"/>
    <property type="molecule type" value="Genomic_DNA"/>
</dbReference>
<evidence type="ECO:0000313" key="2">
    <source>
        <dbReference type="Proteomes" id="UP000250369"/>
    </source>
</evidence>
<protein>
    <submittedName>
        <fullName evidence="1">Uncharacterized protein</fullName>
    </submittedName>
</protein>
<comment type="caution">
    <text evidence="1">The sequence shown here is derived from an EMBL/GenBank/DDBJ whole genome shotgun (WGS) entry which is preliminary data.</text>
</comment>